<keyword evidence="1" id="KW-0472">Membrane</keyword>
<comment type="caution">
    <text evidence="2">The sequence shown here is derived from an EMBL/GenBank/DDBJ whole genome shotgun (WGS) entry which is preliminary data.</text>
</comment>
<sequence length="56" mass="6757">MEINYWWIGLFLVLIAALVIWLVKKNRKDEKAYENEIIQSEMKHKDHDNDHTDTEA</sequence>
<keyword evidence="3" id="KW-1185">Reference proteome</keyword>
<dbReference type="RefSeq" id="WP_310092518.1">
    <property type="nucleotide sequence ID" value="NZ_JAVDUU010000001.1"/>
</dbReference>
<dbReference type="EMBL" id="JAVDUU010000001">
    <property type="protein sequence ID" value="MDR6941125.1"/>
    <property type="molecule type" value="Genomic_DNA"/>
</dbReference>
<protein>
    <submittedName>
        <fullName evidence="2">Ca2+/Na+ antiporter</fullName>
    </submittedName>
</protein>
<reference evidence="2 3" key="1">
    <citation type="submission" date="2023-07" db="EMBL/GenBank/DDBJ databases">
        <title>Sorghum-associated microbial communities from plants grown in Nebraska, USA.</title>
        <authorList>
            <person name="Schachtman D."/>
        </authorList>
    </citation>
    <scope>NUCLEOTIDE SEQUENCE [LARGE SCALE GENOMIC DNA]</scope>
    <source>
        <strain evidence="2 3">3262</strain>
    </source>
</reference>
<feature type="transmembrane region" description="Helical" evidence="1">
    <location>
        <begin position="6"/>
        <end position="23"/>
    </location>
</feature>
<keyword evidence="1" id="KW-1133">Transmembrane helix</keyword>
<keyword evidence="1" id="KW-0812">Transmembrane</keyword>
<accession>A0ABU1T6V1</accession>
<name>A0ABU1T6V1_9SPHI</name>
<proteinExistence type="predicted"/>
<evidence type="ECO:0000256" key="1">
    <source>
        <dbReference type="SAM" id="Phobius"/>
    </source>
</evidence>
<gene>
    <name evidence="2" type="ORF">J2W55_000953</name>
</gene>
<evidence type="ECO:0000313" key="3">
    <source>
        <dbReference type="Proteomes" id="UP001247620"/>
    </source>
</evidence>
<dbReference type="Proteomes" id="UP001247620">
    <property type="component" value="Unassembled WGS sequence"/>
</dbReference>
<evidence type="ECO:0000313" key="2">
    <source>
        <dbReference type="EMBL" id="MDR6941125.1"/>
    </source>
</evidence>
<organism evidence="2 3">
    <name type="scientific">Mucilaginibacter pocheonensis</name>
    <dbReference type="NCBI Taxonomy" id="398050"/>
    <lineage>
        <taxon>Bacteria</taxon>
        <taxon>Pseudomonadati</taxon>
        <taxon>Bacteroidota</taxon>
        <taxon>Sphingobacteriia</taxon>
        <taxon>Sphingobacteriales</taxon>
        <taxon>Sphingobacteriaceae</taxon>
        <taxon>Mucilaginibacter</taxon>
    </lineage>
</organism>